<dbReference type="GO" id="GO:0005737">
    <property type="term" value="C:cytoplasm"/>
    <property type="evidence" value="ECO:0007669"/>
    <property type="project" value="InterPro"/>
</dbReference>
<feature type="domain" description="DHHA2" evidence="2">
    <location>
        <begin position="289"/>
        <end position="444"/>
    </location>
</feature>
<dbReference type="GO" id="GO:0004309">
    <property type="term" value="F:exopolyphosphatase activity"/>
    <property type="evidence" value="ECO:0007669"/>
    <property type="project" value="TreeGrafter"/>
</dbReference>
<protein>
    <submittedName>
        <fullName evidence="3">Exopolyphosphatase-like protein</fullName>
    </submittedName>
</protein>
<dbReference type="InterPro" id="IPR004097">
    <property type="entry name" value="DHHA2"/>
</dbReference>
<evidence type="ECO:0000256" key="1">
    <source>
        <dbReference type="SAM" id="MobiDB-lite"/>
    </source>
</evidence>
<dbReference type="AlphaFoldDB" id="G0S6Z4"/>
<dbReference type="InterPro" id="IPR038763">
    <property type="entry name" value="DHH_sf"/>
</dbReference>
<name>G0S6Z4_CHATD</name>
<keyword evidence="4" id="KW-1185">Reference proteome</keyword>
<dbReference type="eggNOG" id="KOG4129">
    <property type="taxonomic scope" value="Eukaryota"/>
</dbReference>
<evidence type="ECO:0000259" key="2">
    <source>
        <dbReference type="SMART" id="SM01131"/>
    </source>
</evidence>
<dbReference type="EMBL" id="GL988041">
    <property type="protein sequence ID" value="EGS21692.1"/>
    <property type="molecule type" value="Genomic_DNA"/>
</dbReference>
<evidence type="ECO:0000313" key="3">
    <source>
        <dbReference type="EMBL" id="EGS21692.1"/>
    </source>
</evidence>
<dbReference type="Gene3D" id="3.10.310.20">
    <property type="entry name" value="DHHA2 domain"/>
    <property type="match status" value="1"/>
</dbReference>
<proteinExistence type="predicted"/>
<dbReference type="InterPro" id="IPR038222">
    <property type="entry name" value="DHHA2_dom_sf"/>
</dbReference>
<dbReference type="RefSeq" id="XP_006693988.1">
    <property type="nucleotide sequence ID" value="XM_006693925.1"/>
</dbReference>
<dbReference type="SUPFAM" id="SSF64182">
    <property type="entry name" value="DHH phosphoesterases"/>
    <property type="match status" value="1"/>
</dbReference>
<dbReference type="OMA" id="DYKDWTE"/>
<dbReference type="Gene3D" id="3.90.1640.10">
    <property type="entry name" value="inorganic pyrophosphatase (n-terminal core)"/>
    <property type="match status" value="1"/>
</dbReference>
<sequence>MGSRTSLKAFLATARKALASAPPERPTPLTFVVGNESADLDSLCSALLYAYFRTHIPPHTLHIPLSNLPRADLALRPELNAVLAPAGLTTNDLITLSDLPPAPSTNGNGTSEGKHPLRPEDTRWLLVDHNVLTGELASRFLPKGGGAGAGGGRIIGCVDHHDDEGVVPKEGIDVRVFARCGSCMSLVLDQCKDVWEQLSRGDAKVSAATGQRSTVDGAECDAQIAYVALAPILSDTINLTSQDKTTEWDVKAVEMAEAKLLQGKKRAGDASAAVLNGAESAGYDRTRYFQQINQLKEDILGMSYRDILRKDFKRWAEGTLAVGMSTVPQGFEYALNNVGDKHLFLSALRDWAAEQKLDIAAVMTVSTVNGVFTRELLIWGFDENAVKAVKAFKAKYGDELGLERWRNGELDGSNDTQRELRVCWIQRSIRHSRKQVAPMLREAMKDAAKL</sequence>
<evidence type="ECO:0000313" key="4">
    <source>
        <dbReference type="Proteomes" id="UP000008066"/>
    </source>
</evidence>
<dbReference type="HOGENOM" id="CLU_019358_1_0_1"/>
<dbReference type="OrthoDB" id="374045at2759"/>
<dbReference type="GeneID" id="18257596"/>
<dbReference type="PANTHER" id="PTHR12112">
    <property type="entry name" value="BNIP - RELATED"/>
    <property type="match status" value="1"/>
</dbReference>
<dbReference type="Pfam" id="PF02833">
    <property type="entry name" value="DHHA2"/>
    <property type="match status" value="1"/>
</dbReference>
<dbReference type="KEGG" id="cthr:CTHT_0035580"/>
<accession>G0S6Z4</accession>
<gene>
    <name evidence="3" type="ORF">CTHT_0035580</name>
</gene>
<feature type="region of interest" description="Disordered" evidence="1">
    <location>
        <begin position="94"/>
        <end position="118"/>
    </location>
</feature>
<organism evidence="4">
    <name type="scientific">Chaetomium thermophilum (strain DSM 1495 / CBS 144.50 / IMI 039719)</name>
    <name type="common">Thermochaetoides thermophila</name>
    <dbReference type="NCBI Taxonomy" id="759272"/>
    <lineage>
        <taxon>Eukaryota</taxon>
        <taxon>Fungi</taxon>
        <taxon>Dikarya</taxon>
        <taxon>Ascomycota</taxon>
        <taxon>Pezizomycotina</taxon>
        <taxon>Sordariomycetes</taxon>
        <taxon>Sordariomycetidae</taxon>
        <taxon>Sordariales</taxon>
        <taxon>Chaetomiaceae</taxon>
        <taxon>Thermochaetoides</taxon>
    </lineage>
</organism>
<dbReference type="STRING" id="759272.G0S6Z4"/>
<dbReference type="Proteomes" id="UP000008066">
    <property type="component" value="Unassembled WGS sequence"/>
</dbReference>
<reference evidence="3 4" key="1">
    <citation type="journal article" date="2011" name="Cell">
        <title>Insight into structure and assembly of the nuclear pore complex by utilizing the genome of a eukaryotic thermophile.</title>
        <authorList>
            <person name="Amlacher S."/>
            <person name="Sarges P."/>
            <person name="Flemming D."/>
            <person name="van Noort V."/>
            <person name="Kunze R."/>
            <person name="Devos D.P."/>
            <person name="Arumugam M."/>
            <person name="Bork P."/>
            <person name="Hurt E."/>
        </authorList>
    </citation>
    <scope>NUCLEOTIDE SEQUENCE [LARGE SCALE GENOMIC DNA]</scope>
    <source>
        <strain evidence="4">DSM 1495 / CBS 144.50 / IMI 039719</strain>
    </source>
</reference>
<dbReference type="SMART" id="SM01131">
    <property type="entry name" value="DHHA2"/>
    <property type="match status" value="1"/>
</dbReference>
<dbReference type="PANTHER" id="PTHR12112:SF39">
    <property type="entry name" value="EG:152A3.5 PROTEIN (FBGN0003116_PN PROTEIN)"/>
    <property type="match status" value="1"/>
</dbReference>